<dbReference type="RefSeq" id="WP_102967392.1">
    <property type="nucleotide sequence ID" value="NZ_POSK01000039.1"/>
</dbReference>
<reference evidence="1 2" key="1">
    <citation type="submission" date="2018-01" db="EMBL/GenBank/DDBJ databases">
        <title>Draft genome sequences of six Vibrio diazotrophicus strains isolated from deep-sea sediments of the Baltic Sea.</title>
        <authorList>
            <person name="Castillo D."/>
            <person name="Vandieken V."/>
            <person name="Chiang O."/>
            <person name="Middelboe M."/>
        </authorList>
    </citation>
    <scope>NUCLEOTIDE SEQUENCE [LARGE SCALE GENOMIC DNA]</scope>
    <source>
        <strain evidence="1 2">60.27F</strain>
    </source>
</reference>
<name>A0A2J8HPL3_VIBDI</name>
<dbReference type="Proteomes" id="UP000236449">
    <property type="component" value="Unassembled WGS sequence"/>
</dbReference>
<proteinExistence type="predicted"/>
<sequence>MLSAIDFINKHENQVEQEVKDILQEISQHLEVLGQASGEWLIKHVPFSLAPLVEKVLKKELEKLDWACDTSSNELLGTISFNIYPNIQNVRC</sequence>
<evidence type="ECO:0000313" key="1">
    <source>
        <dbReference type="EMBL" id="PNI00197.1"/>
    </source>
</evidence>
<dbReference type="AlphaFoldDB" id="A0A2J8HPL3"/>
<gene>
    <name evidence="1" type="ORF">C1N32_21625</name>
</gene>
<evidence type="ECO:0000313" key="2">
    <source>
        <dbReference type="Proteomes" id="UP000236449"/>
    </source>
</evidence>
<comment type="caution">
    <text evidence="1">The sequence shown here is derived from an EMBL/GenBank/DDBJ whole genome shotgun (WGS) entry which is preliminary data.</text>
</comment>
<accession>A0A2J8HPL3</accession>
<protein>
    <submittedName>
        <fullName evidence="1">Uncharacterized protein</fullName>
    </submittedName>
</protein>
<dbReference type="EMBL" id="POSK01000039">
    <property type="protein sequence ID" value="PNI00197.1"/>
    <property type="molecule type" value="Genomic_DNA"/>
</dbReference>
<organism evidence="1 2">
    <name type="scientific">Vibrio diazotrophicus</name>
    <dbReference type="NCBI Taxonomy" id="685"/>
    <lineage>
        <taxon>Bacteria</taxon>
        <taxon>Pseudomonadati</taxon>
        <taxon>Pseudomonadota</taxon>
        <taxon>Gammaproteobacteria</taxon>
        <taxon>Vibrionales</taxon>
        <taxon>Vibrionaceae</taxon>
        <taxon>Vibrio</taxon>
    </lineage>
</organism>